<dbReference type="SUPFAM" id="SSF46894">
    <property type="entry name" value="C-terminal effector domain of the bipartite response regulators"/>
    <property type="match status" value="1"/>
</dbReference>
<keyword evidence="1 6" id="KW-0597">Phosphoprotein</keyword>
<feature type="domain" description="OmpR/PhoB-type" evidence="9">
    <location>
        <begin position="126"/>
        <end position="225"/>
    </location>
</feature>
<dbReference type="Pfam" id="PF00072">
    <property type="entry name" value="Response_reg"/>
    <property type="match status" value="1"/>
</dbReference>
<feature type="DNA-binding region" description="OmpR/PhoB-type" evidence="7">
    <location>
        <begin position="126"/>
        <end position="225"/>
    </location>
</feature>
<feature type="modified residue" description="4-aspartylphosphate" evidence="6">
    <location>
        <position position="52"/>
    </location>
</feature>
<evidence type="ECO:0000256" key="1">
    <source>
        <dbReference type="ARBA" id="ARBA00022553"/>
    </source>
</evidence>
<comment type="caution">
    <text evidence="10">The sequence shown here is derived from an EMBL/GenBank/DDBJ whole genome shotgun (WGS) entry which is preliminary data.</text>
</comment>
<dbReference type="SMART" id="SM00862">
    <property type="entry name" value="Trans_reg_C"/>
    <property type="match status" value="1"/>
</dbReference>
<keyword evidence="4 7" id="KW-0238">DNA-binding</keyword>
<dbReference type="SUPFAM" id="SSF52172">
    <property type="entry name" value="CheY-like"/>
    <property type="match status" value="1"/>
</dbReference>
<evidence type="ECO:0000259" key="8">
    <source>
        <dbReference type="PROSITE" id="PS50110"/>
    </source>
</evidence>
<dbReference type="EMBL" id="BDUF01000106">
    <property type="protein sequence ID" value="GAX91620.1"/>
    <property type="molecule type" value="Genomic_DNA"/>
</dbReference>
<dbReference type="Proteomes" id="UP000217785">
    <property type="component" value="Unassembled WGS sequence"/>
</dbReference>
<dbReference type="Gene3D" id="6.10.250.690">
    <property type="match status" value="1"/>
</dbReference>
<evidence type="ECO:0000313" key="10">
    <source>
        <dbReference type="EMBL" id="GAX91620.1"/>
    </source>
</evidence>
<keyword evidence="5" id="KW-0804">Transcription</keyword>
<evidence type="ECO:0000256" key="7">
    <source>
        <dbReference type="PROSITE-ProRule" id="PRU01091"/>
    </source>
</evidence>
<keyword evidence="3" id="KW-0805">Transcription regulation</keyword>
<proteinExistence type="predicted"/>
<dbReference type="InterPro" id="IPR011006">
    <property type="entry name" value="CheY-like_superfamily"/>
</dbReference>
<reference evidence="11" key="1">
    <citation type="submission" date="2017-07" db="EMBL/GenBank/DDBJ databases">
        <title>Draft genome sequence of Effusibacillus lacus strain skLN1.</title>
        <authorList>
            <person name="Watanabe M."/>
            <person name="Kojima H."/>
            <person name="Fukui M."/>
        </authorList>
    </citation>
    <scope>NUCLEOTIDE SEQUENCE [LARGE SCALE GENOMIC DNA]</scope>
    <source>
        <strain evidence="11">skLN1</strain>
    </source>
</reference>
<gene>
    <name evidence="10" type="ORF">EFBL_3310</name>
</gene>
<evidence type="ECO:0000256" key="2">
    <source>
        <dbReference type="ARBA" id="ARBA00023012"/>
    </source>
</evidence>
<dbReference type="Gene3D" id="1.10.10.10">
    <property type="entry name" value="Winged helix-like DNA-binding domain superfamily/Winged helix DNA-binding domain"/>
    <property type="match status" value="1"/>
</dbReference>
<dbReference type="CDD" id="cd00383">
    <property type="entry name" value="trans_reg_C"/>
    <property type="match status" value="1"/>
</dbReference>
<dbReference type="AlphaFoldDB" id="A0A292YT11"/>
<dbReference type="CDD" id="cd17574">
    <property type="entry name" value="REC_OmpR"/>
    <property type="match status" value="1"/>
</dbReference>
<evidence type="ECO:0000256" key="6">
    <source>
        <dbReference type="PROSITE-ProRule" id="PRU00169"/>
    </source>
</evidence>
<evidence type="ECO:0000256" key="3">
    <source>
        <dbReference type="ARBA" id="ARBA00023015"/>
    </source>
</evidence>
<evidence type="ECO:0000256" key="4">
    <source>
        <dbReference type="ARBA" id="ARBA00023125"/>
    </source>
</evidence>
<dbReference type="PANTHER" id="PTHR48111:SF21">
    <property type="entry name" value="DNA-BINDING DUAL MASTER TRANSCRIPTIONAL REGULATOR RPAA"/>
    <property type="match status" value="1"/>
</dbReference>
<name>A0A292YT11_9BACL</name>
<dbReference type="SMART" id="SM00448">
    <property type="entry name" value="REC"/>
    <property type="match status" value="1"/>
</dbReference>
<feature type="domain" description="Response regulatory" evidence="8">
    <location>
        <begin position="3"/>
        <end position="116"/>
    </location>
</feature>
<dbReference type="InterPro" id="IPR039420">
    <property type="entry name" value="WalR-like"/>
</dbReference>
<dbReference type="PROSITE" id="PS50110">
    <property type="entry name" value="RESPONSE_REGULATORY"/>
    <property type="match status" value="1"/>
</dbReference>
<dbReference type="GO" id="GO:0000156">
    <property type="term" value="F:phosphorelay response regulator activity"/>
    <property type="evidence" value="ECO:0007669"/>
    <property type="project" value="TreeGrafter"/>
</dbReference>
<dbReference type="PROSITE" id="PS51755">
    <property type="entry name" value="OMPR_PHOB"/>
    <property type="match status" value="1"/>
</dbReference>
<keyword evidence="11" id="KW-1185">Reference proteome</keyword>
<dbReference type="InterPro" id="IPR001867">
    <property type="entry name" value="OmpR/PhoB-type_DNA-bd"/>
</dbReference>
<dbReference type="FunFam" id="3.40.50.2300:FF:000001">
    <property type="entry name" value="DNA-binding response regulator PhoB"/>
    <property type="match status" value="1"/>
</dbReference>
<organism evidence="10 11">
    <name type="scientific">Effusibacillus lacus</name>
    <dbReference type="NCBI Taxonomy" id="1348429"/>
    <lineage>
        <taxon>Bacteria</taxon>
        <taxon>Bacillati</taxon>
        <taxon>Bacillota</taxon>
        <taxon>Bacilli</taxon>
        <taxon>Bacillales</taxon>
        <taxon>Alicyclobacillaceae</taxon>
        <taxon>Effusibacillus</taxon>
    </lineage>
</organism>
<dbReference type="PANTHER" id="PTHR48111">
    <property type="entry name" value="REGULATOR OF RPOS"/>
    <property type="match status" value="1"/>
</dbReference>
<dbReference type="GO" id="GO:0006355">
    <property type="term" value="P:regulation of DNA-templated transcription"/>
    <property type="evidence" value="ECO:0007669"/>
    <property type="project" value="InterPro"/>
</dbReference>
<accession>A0A292YT11</accession>
<evidence type="ECO:0000259" key="9">
    <source>
        <dbReference type="PROSITE" id="PS51755"/>
    </source>
</evidence>
<evidence type="ECO:0000313" key="11">
    <source>
        <dbReference type="Proteomes" id="UP000217785"/>
    </source>
</evidence>
<dbReference type="GO" id="GO:0005829">
    <property type="term" value="C:cytosol"/>
    <property type="evidence" value="ECO:0007669"/>
    <property type="project" value="TreeGrafter"/>
</dbReference>
<dbReference type="Gene3D" id="3.40.50.2300">
    <property type="match status" value="1"/>
</dbReference>
<keyword evidence="2" id="KW-0902">Two-component regulatory system</keyword>
<dbReference type="InterPro" id="IPR001789">
    <property type="entry name" value="Sig_transdc_resp-reg_receiver"/>
</dbReference>
<dbReference type="RefSeq" id="WP_096183601.1">
    <property type="nucleotide sequence ID" value="NZ_BDUF01000106.1"/>
</dbReference>
<dbReference type="GO" id="GO:0000976">
    <property type="term" value="F:transcription cis-regulatory region binding"/>
    <property type="evidence" value="ECO:0007669"/>
    <property type="project" value="TreeGrafter"/>
</dbReference>
<dbReference type="GO" id="GO:0032993">
    <property type="term" value="C:protein-DNA complex"/>
    <property type="evidence" value="ECO:0007669"/>
    <property type="project" value="TreeGrafter"/>
</dbReference>
<sequence>MKTILIVEDELVISRVLKVYLQKANFNVEQAFTGQEAIEKFDFIKPSLVVLDVMLPDLDGWSILKYIRERSSCPVIMLTALGEIDQKLSGLNQGADDYMTKPFIADEVVARVNAVLRRSAQIIESNETIYYGSLKIDFKGHSVSLNGIELNFTPRDLSLFLFLAQHPNQTFTREQLIEHIWGYDYEGSDRAVDLAIKRIRKMLKNWPSSEGEIKTLRGLGYQFCVSEKR</sequence>
<evidence type="ECO:0000256" key="5">
    <source>
        <dbReference type="ARBA" id="ARBA00023163"/>
    </source>
</evidence>
<dbReference type="Pfam" id="PF00486">
    <property type="entry name" value="Trans_reg_C"/>
    <property type="match status" value="1"/>
</dbReference>
<protein>
    <submittedName>
        <fullName evidence="10">DNA-binding response regulator</fullName>
    </submittedName>
</protein>
<dbReference type="InterPro" id="IPR036388">
    <property type="entry name" value="WH-like_DNA-bd_sf"/>
</dbReference>
<dbReference type="OrthoDB" id="9790442at2"/>
<dbReference type="InterPro" id="IPR016032">
    <property type="entry name" value="Sig_transdc_resp-reg_C-effctor"/>
</dbReference>